<dbReference type="PANTHER" id="PTHR48100">
    <property type="entry name" value="BROAD-SPECIFICITY PHOSPHATASE YOR283W-RELATED"/>
    <property type="match status" value="1"/>
</dbReference>
<sequence>MPLSTVHLLRHGEVFNPDRMLYGRIPGFGLSELGFQMADGAGEYFAKRQAEGGNVVRLVASPLVRAQQTAAPASKALGLEIHTDERVIEAGNKLQGLSKVAEHLRKPKYWPLLVNPLKPSWGEPYAEQVARMRTAMAEQRKAAVAEHGEGAEVIIVSHQLPIWVTRRDAEKKPLWHDPRQRECTLASITSFDFEGDELVSVRYTEPCPELLAGAANIPGA</sequence>
<dbReference type="SUPFAM" id="SSF53254">
    <property type="entry name" value="Phosphoglycerate mutase-like"/>
    <property type="match status" value="1"/>
</dbReference>
<dbReference type="Proteomes" id="UP000235739">
    <property type="component" value="Unassembled WGS sequence"/>
</dbReference>
<reference evidence="1 2" key="1">
    <citation type="journal article" date="2017" name="Elife">
        <title>Extensive horizontal gene transfer in cheese-associated bacteria.</title>
        <authorList>
            <person name="Bonham K.S."/>
            <person name="Wolfe B.E."/>
            <person name="Dutton R.J."/>
        </authorList>
    </citation>
    <scope>NUCLEOTIDE SEQUENCE [LARGE SCALE GENOMIC DNA]</scope>
    <source>
        <strain evidence="1 2">JB182</strain>
    </source>
</reference>
<dbReference type="InterPro" id="IPR029033">
    <property type="entry name" value="His_PPase_superfam"/>
</dbReference>
<dbReference type="RefSeq" id="WP_013349799.1">
    <property type="nucleotide sequence ID" value="NZ_JABUYH010000002.1"/>
</dbReference>
<dbReference type="GeneID" id="303186053"/>
<accession>A0A2N7S248</accession>
<dbReference type="GO" id="GO:0005737">
    <property type="term" value="C:cytoplasm"/>
    <property type="evidence" value="ECO:0007669"/>
    <property type="project" value="TreeGrafter"/>
</dbReference>
<name>A0A2N7S248_9MICC</name>
<dbReference type="CDD" id="cd07067">
    <property type="entry name" value="HP_PGM_like"/>
    <property type="match status" value="1"/>
</dbReference>
<dbReference type="AlphaFoldDB" id="A0A2N7S248"/>
<protein>
    <submittedName>
        <fullName evidence="1">Histidine phosphatase family protein</fullName>
    </submittedName>
</protein>
<dbReference type="GO" id="GO:0016791">
    <property type="term" value="F:phosphatase activity"/>
    <property type="evidence" value="ECO:0007669"/>
    <property type="project" value="TreeGrafter"/>
</dbReference>
<organism evidence="1 2">
    <name type="scientific">Glutamicibacter arilaitensis</name>
    <dbReference type="NCBI Taxonomy" id="256701"/>
    <lineage>
        <taxon>Bacteria</taxon>
        <taxon>Bacillati</taxon>
        <taxon>Actinomycetota</taxon>
        <taxon>Actinomycetes</taxon>
        <taxon>Micrococcales</taxon>
        <taxon>Micrococcaceae</taxon>
        <taxon>Glutamicibacter</taxon>
    </lineage>
</organism>
<gene>
    <name evidence="1" type="ORF">CIK84_00995</name>
</gene>
<dbReference type="PANTHER" id="PTHR48100:SF51">
    <property type="entry name" value="PHOSPHOGLYCERATE MUTASE"/>
    <property type="match status" value="1"/>
</dbReference>
<evidence type="ECO:0000313" key="1">
    <source>
        <dbReference type="EMBL" id="PMQ20232.1"/>
    </source>
</evidence>
<proteinExistence type="predicted"/>
<dbReference type="SMART" id="SM00855">
    <property type="entry name" value="PGAM"/>
    <property type="match status" value="1"/>
</dbReference>
<comment type="caution">
    <text evidence="1">The sequence shown here is derived from an EMBL/GenBank/DDBJ whole genome shotgun (WGS) entry which is preliminary data.</text>
</comment>
<dbReference type="InterPro" id="IPR013078">
    <property type="entry name" value="His_Pase_superF_clade-1"/>
</dbReference>
<dbReference type="InterPro" id="IPR050275">
    <property type="entry name" value="PGM_Phosphatase"/>
</dbReference>
<dbReference type="Gene3D" id="3.40.50.1240">
    <property type="entry name" value="Phosphoglycerate mutase-like"/>
    <property type="match status" value="1"/>
</dbReference>
<dbReference type="EMBL" id="PNQX01000001">
    <property type="protein sequence ID" value="PMQ20232.1"/>
    <property type="molecule type" value="Genomic_DNA"/>
</dbReference>
<dbReference type="OMA" id="RRRLWHD"/>
<evidence type="ECO:0000313" key="2">
    <source>
        <dbReference type="Proteomes" id="UP000235739"/>
    </source>
</evidence>
<dbReference type="Pfam" id="PF00300">
    <property type="entry name" value="His_Phos_1"/>
    <property type="match status" value="1"/>
</dbReference>